<keyword evidence="7" id="KW-0282">Flagellum</keyword>
<dbReference type="GO" id="GO:0005829">
    <property type="term" value="C:cytosol"/>
    <property type="evidence" value="ECO:0007669"/>
    <property type="project" value="TreeGrafter"/>
</dbReference>
<dbReference type="Pfam" id="PF00072">
    <property type="entry name" value="Response_reg"/>
    <property type="match status" value="1"/>
</dbReference>
<proteinExistence type="predicted"/>
<dbReference type="InterPro" id="IPR011006">
    <property type="entry name" value="CheY-like_superfamily"/>
</dbReference>
<keyword evidence="7" id="KW-0966">Cell projection</keyword>
<accession>A0A1W1VT97</accession>
<keyword evidence="7" id="KW-0969">Cilium</keyword>
<comment type="function">
    <text evidence="4">May play the central regulatory role in sporulation. It may be an element of the effector pathway responsible for the activation of sporulation genes in response to nutritional stress. Spo0A may act in concert with spo0H (a sigma factor) to control the expression of some genes that are critical to the sporulation process.</text>
</comment>
<dbReference type="SMART" id="SM00448">
    <property type="entry name" value="REC"/>
    <property type="match status" value="1"/>
</dbReference>
<dbReference type="InterPro" id="IPR025669">
    <property type="entry name" value="AAA_dom"/>
</dbReference>
<dbReference type="GO" id="GO:0000160">
    <property type="term" value="P:phosphorelay signal transduction system"/>
    <property type="evidence" value="ECO:0007669"/>
    <property type="project" value="InterPro"/>
</dbReference>
<dbReference type="Gene3D" id="3.40.50.2300">
    <property type="match status" value="1"/>
</dbReference>
<dbReference type="SUPFAM" id="SSF52172">
    <property type="entry name" value="CheY-like"/>
    <property type="match status" value="1"/>
</dbReference>
<gene>
    <name evidence="7" type="ORF">SAMN00808754_1505</name>
</gene>
<dbReference type="PANTHER" id="PTHR43384">
    <property type="entry name" value="SEPTUM SITE-DETERMINING PROTEIN MIND HOMOLOG, CHLOROPLASTIC-RELATED"/>
    <property type="match status" value="1"/>
</dbReference>
<evidence type="ECO:0000256" key="5">
    <source>
        <dbReference type="PROSITE-ProRule" id="PRU00169"/>
    </source>
</evidence>
<dbReference type="Gene3D" id="3.40.50.300">
    <property type="entry name" value="P-loop containing nucleotide triphosphate hydrolases"/>
    <property type="match status" value="1"/>
</dbReference>
<evidence type="ECO:0000313" key="7">
    <source>
        <dbReference type="EMBL" id="SMB96493.1"/>
    </source>
</evidence>
<name>A0A1W1VT97_9FIRM</name>
<keyword evidence="3" id="KW-0067">ATP-binding</keyword>
<dbReference type="STRING" id="698762.SAMN00808754_1505"/>
<evidence type="ECO:0000256" key="3">
    <source>
        <dbReference type="ARBA" id="ARBA00022840"/>
    </source>
</evidence>
<dbReference type="OrthoDB" id="1806794at2"/>
<dbReference type="SUPFAM" id="SSF52540">
    <property type="entry name" value="P-loop containing nucleoside triphosphate hydrolases"/>
    <property type="match status" value="1"/>
</dbReference>
<dbReference type="InterPro" id="IPR058245">
    <property type="entry name" value="NreC/VraR/RcsB-like_REC"/>
</dbReference>
<organism evidence="7 8">
    <name type="scientific">Thermanaeromonas toyohensis ToBE</name>
    <dbReference type="NCBI Taxonomy" id="698762"/>
    <lineage>
        <taxon>Bacteria</taxon>
        <taxon>Bacillati</taxon>
        <taxon>Bacillota</taxon>
        <taxon>Clostridia</taxon>
        <taxon>Neomoorellales</taxon>
        <taxon>Neomoorellaceae</taxon>
        <taxon>Thermanaeromonas</taxon>
    </lineage>
</organism>
<keyword evidence="2" id="KW-0547">Nucleotide-binding</keyword>
<dbReference type="CDD" id="cd17535">
    <property type="entry name" value="REC_NarL-like"/>
    <property type="match status" value="1"/>
</dbReference>
<dbReference type="GO" id="GO:0016887">
    <property type="term" value="F:ATP hydrolysis activity"/>
    <property type="evidence" value="ECO:0007669"/>
    <property type="project" value="TreeGrafter"/>
</dbReference>
<feature type="domain" description="Response regulatory" evidence="6">
    <location>
        <begin position="12"/>
        <end position="127"/>
    </location>
</feature>
<evidence type="ECO:0000313" key="8">
    <source>
        <dbReference type="Proteomes" id="UP000192569"/>
    </source>
</evidence>
<dbReference type="RefSeq" id="WP_084665120.1">
    <property type="nucleotide sequence ID" value="NZ_LT838272.1"/>
</dbReference>
<dbReference type="InterPro" id="IPR001789">
    <property type="entry name" value="Sig_transdc_resp-reg_receiver"/>
</dbReference>
<evidence type="ECO:0000259" key="6">
    <source>
        <dbReference type="PROSITE" id="PS50110"/>
    </source>
</evidence>
<evidence type="ECO:0000256" key="4">
    <source>
        <dbReference type="ARBA" id="ARBA00024867"/>
    </source>
</evidence>
<dbReference type="AlphaFoldDB" id="A0A1W1VT97"/>
<dbReference type="GO" id="GO:0009898">
    <property type="term" value="C:cytoplasmic side of plasma membrane"/>
    <property type="evidence" value="ECO:0007669"/>
    <property type="project" value="TreeGrafter"/>
</dbReference>
<dbReference type="GO" id="GO:0051782">
    <property type="term" value="P:negative regulation of cell division"/>
    <property type="evidence" value="ECO:0007669"/>
    <property type="project" value="TreeGrafter"/>
</dbReference>
<keyword evidence="8" id="KW-1185">Reference proteome</keyword>
<evidence type="ECO:0000256" key="1">
    <source>
        <dbReference type="ARBA" id="ARBA00018672"/>
    </source>
</evidence>
<dbReference type="PROSITE" id="PS50110">
    <property type="entry name" value="RESPONSE_REGULATORY"/>
    <property type="match status" value="1"/>
</dbReference>
<dbReference type="EMBL" id="LT838272">
    <property type="protein sequence ID" value="SMB96493.1"/>
    <property type="molecule type" value="Genomic_DNA"/>
</dbReference>
<dbReference type="PANTHER" id="PTHR43384:SF6">
    <property type="entry name" value="SEPTUM SITE-DETERMINING PROTEIN MIND HOMOLOG, CHLOROPLASTIC"/>
    <property type="match status" value="1"/>
</dbReference>
<evidence type="ECO:0000256" key="2">
    <source>
        <dbReference type="ARBA" id="ARBA00022741"/>
    </source>
</evidence>
<dbReference type="InterPro" id="IPR050625">
    <property type="entry name" value="ParA/MinD_ATPase"/>
</dbReference>
<protein>
    <recommendedName>
        <fullName evidence="1">Stage 0 sporulation protein A homolog</fullName>
    </recommendedName>
</protein>
<dbReference type="GO" id="GO:0005524">
    <property type="term" value="F:ATP binding"/>
    <property type="evidence" value="ECO:0007669"/>
    <property type="project" value="UniProtKB-KW"/>
</dbReference>
<keyword evidence="5" id="KW-0597">Phosphoprotein</keyword>
<feature type="modified residue" description="4-aspartylphosphate" evidence="5">
    <location>
        <position position="63"/>
    </location>
</feature>
<dbReference type="Pfam" id="PF13614">
    <property type="entry name" value="AAA_31"/>
    <property type="match status" value="1"/>
</dbReference>
<dbReference type="InterPro" id="IPR027417">
    <property type="entry name" value="P-loop_NTPase"/>
</dbReference>
<dbReference type="Proteomes" id="UP000192569">
    <property type="component" value="Chromosome I"/>
</dbReference>
<sequence length="452" mass="50389">MYYREDSPDLIRLVIADSDPQWRERMRRLFDGHPVIRVTAVAGTGEQCLRLVRDTLPDAVLLDYALGDMDGLTVAEQIAKLAPGTVVIMYTDHPSQELAKRSASLVHKLIRRPISLQDAAGPVEHEVSEARRKFREMEELPVAPAGTGPLRARFGRQVQERGRDRAVAVPRQVVLVCSPKGGVGKTSLTVNMACAASSQGIFKPRVAVVDLNEFGCVTIQMNLGPPDPEEALIDGRVPRTILSWREVEGEVTDEDLAYLMVQHGPSGVWVVPSVPAPEMLEEVTEELVQKVVRALRRHFDLVLIDAPPSVNLHPTWLGALEADKILVICTPDVQVIPGLHQLRRVFEHPQLAVSQRCYRVVNQFDMPYGLSMKDLDYYAPWPCIGMVPDTPEIREYIKRGEPYVLAKPNSAYAAAVRSVVNEFFPVFAAETLRVEAYREKAKGGLFGRLLRL</sequence>
<reference evidence="7 8" key="1">
    <citation type="submission" date="2017-04" db="EMBL/GenBank/DDBJ databases">
        <authorList>
            <person name="Afonso C.L."/>
            <person name="Miller P.J."/>
            <person name="Scott M.A."/>
            <person name="Spackman E."/>
            <person name="Goraichik I."/>
            <person name="Dimitrov K.M."/>
            <person name="Suarez D.L."/>
            <person name="Swayne D.E."/>
        </authorList>
    </citation>
    <scope>NUCLEOTIDE SEQUENCE [LARGE SCALE GENOMIC DNA]</scope>
    <source>
        <strain evidence="7 8">ToBE</strain>
    </source>
</reference>